<name>A0A0R2CC25_9LACO</name>
<evidence type="ECO:0000313" key="1">
    <source>
        <dbReference type="EMBL" id="KRM89329.1"/>
    </source>
</evidence>
<evidence type="ECO:0000313" key="2">
    <source>
        <dbReference type="Proteomes" id="UP000051576"/>
    </source>
</evidence>
<dbReference type="EMBL" id="AYYX01000007">
    <property type="protein sequence ID" value="KRM89329.1"/>
    <property type="molecule type" value="Genomic_DNA"/>
</dbReference>
<comment type="caution">
    <text evidence="1">The sequence shown here is derived from an EMBL/GenBank/DDBJ whole genome shotgun (WGS) entry which is preliminary data.</text>
</comment>
<organism evidence="1 2">
    <name type="scientific">Liquorilactobacillus vini DSM 20605</name>
    <dbReference type="NCBI Taxonomy" id="1133569"/>
    <lineage>
        <taxon>Bacteria</taxon>
        <taxon>Bacillati</taxon>
        <taxon>Bacillota</taxon>
        <taxon>Bacilli</taxon>
        <taxon>Lactobacillales</taxon>
        <taxon>Lactobacillaceae</taxon>
        <taxon>Liquorilactobacillus</taxon>
    </lineage>
</organism>
<protein>
    <submittedName>
        <fullName evidence="1">Uncharacterized protein</fullName>
    </submittedName>
</protein>
<accession>A0A0R2CC25</accession>
<dbReference type="AlphaFoldDB" id="A0A0R2CC25"/>
<dbReference type="PATRIC" id="fig|1133569.4.peg.2056"/>
<reference evidence="1 2" key="1">
    <citation type="journal article" date="2015" name="Genome Announc.">
        <title>Expanding the biotechnology potential of lactobacilli through comparative genomics of 213 strains and associated genera.</title>
        <authorList>
            <person name="Sun Z."/>
            <person name="Harris H.M."/>
            <person name="McCann A."/>
            <person name="Guo C."/>
            <person name="Argimon S."/>
            <person name="Zhang W."/>
            <person name="Yang X."/>
            <person name="Jeffery I.B."/>
            <person name="Cooney J.C."/>
            <person name="Kagawa T.F."/>
            <person name="Liu W."/>
            <person name="Song Y."/>
            <person name="Salvetti E."/>
            <person name="Wrobel A."/>
            <person name="Rasinkangas P."/>
            <person name="Parkhill J."/>
            <person name="Rea M.C."/>
            <person name="O'Sullivan O."/>
            <person name="Ritari J."/>
            <person name="Douillard F.P."/>
            <person name="Paul Ross R."/>
            <person name="Yang R."/>
            <person name="Briner A.E."/>
            <person name="Felis G.E."/>
            <person name="de Vos W.M."/>
            <person name="Barrangou R."/>
            <person name="Klaenhammer T.R."/>
            <person name="Caufield P.W."/>
            <person name="Cui Y."/>
            <person name="Zhang H."/>
            <person name="O'Toole P.W."/>
        </authorList>
    </citation>
    <scope>NUCLEOTIDE SEQUENCE [LARGE SCALE GENOMIC DNA]</scope>
    <source>
        <strain evidence="1 2">DSM 20605</strain>
    </source>
</reference>
<gene>
    <name evidence="1" type="ORF">FD21_GL001901</name>
</gene>
<dbReference type="Proteomes" id="UP000051576">
    <property type="component" value="Unassembled WGS sequence"/>
</dbReference>
<proteinExistence type="predicted"/>
<keyword evidence="2" id="KW-1185">Reference proteome</keyword>
<sequence>MQVAIFNNCNQGGTAFVDVLLKQKTVSKGLFLSKTKIPFKKRWGIVKDSSEIQISDDGQIQIKLIHSVQRLVLKIHRSPQSVGN</sequence>